<name>A0ABU2M6G1_9ACTN</name>
<evidence type="ECO:0000313" key="2">
    <source>
        <dbReference type="Proteomes" id="UP001183390"/>
    </source>
</evidence>
<protein>
    <submittedName>
        <fullName evidence="1">Uncharacterized protein</fullName>
    </submittedName>
</protein>
<dbReference type="Proteomes" id="UP001183390">
    <property type="component" value="Unassembled WGS sequence"/>
</dbReference>
<dbReference type="RefSeq" id="WP_311510346.1">
    <property type="nucleotide sequence ID" value="NZ_JAVREP010000001.1"/>
</dbReference>
<accession>A0ABU2M6G1</accession>
<evidence type="ECO:0000313" key="1">
    <source>
        <dbReference type="EMBL" id="MDT0327591.1"/>
    </source>
</evidence>
<keyword evidence="2" id="KW-1185">Reference proteome</keyword>
<gene>
    <name evidence="1" type="ORF">RM479_04120</name>
</gene>
<dbReference type="EMBL" id="JAVREP010000001">
    <property type="protein sequence ID" value="MDT0327591.1"/>
    <property type="molecule type" value="Genomic_DNA"/>
</dbReference>
<reference evidence="2" key="1">
    <citation type="submission" date="2023-07" db="EMBL/GenBank/DDBJ databases">
        <title>30 novel species of actinomycetes from the DSMZ collection.</title>
        <authorList>
            <person name="Nouioui I."/>
        </authorList>
    </citation>
    <scope>NUCLEOTIDE SEQUENCE [LARGE SCALE GENOMIC DNA]</scope>
    <source>
        <strain evidence="2">DSM 44743</strain>
    </source>
</reference>
<comment type="caution">
    <text evidence="1">The sequence shown here is derived from an EMBL/GenBank/DDBJ whole genome shotgun (WGS) entry which is preliminary data.</text>
</comment>
<proteinExistence type="predicted"/>
<organism evidence="1 2">
    <name type="scientific">Nocardiopsis lambiniae</name>
    <dbReference type="NCBI Taxonomy" id="3075539"/>
    <lineage>
        <taxon>Bacteria</taxon>
        <taxon>Bacillati</taxon>
        <taxon>Actinomycetota</taxon>
        <taxon>Actinomycetes</taxon>
        <taxon>Streptosporangiales</taxon>
        <taxon>Nocardiopsidaceae</taxon>
        <taxon>Nocardiopsis</taxon>
    </lineage>
</organism>
<sequence length="122" mass="13363">MAEANQADRNKEGNLLSLTWSIKNEGSERVVLTWLAGKSYLYSGGNYAGVTIVDPEGNSRYHPIMDNLGSCLCSGSSSSNFKKRIEPGEQVAYWSMFSVPKNVESVTLEIPGFEPIEDIPVS</sequence>